<accession>A0ABU9YC94</accession>
<dbReference type="Pfam" id="PF25023">
    <property type="entry name" value="TEN_YD-shell"/>
    <property type="match status" value="1"/>
</dbReference>
<evidence type="ECO:0000256" key="2">
    <source>
        <dbReference type="SAM" id="MobiDB-lite"/>
    </source>
</evidence>
<dbReference type="Pfam" id="PF05593">
    <property type="entry name" value="RHS_repeat"/>
    <property type="match status" value="1"/>
</dbReference>
<dbReference type="RefSeq" id="WP_343887550.1">
    <property type="nucleotide sequence ID" value="NZ_BAAAEH010000004.1"/>
</dbReference>
<protein>
    <submittedName>
        <fullName evidence="4">RHS repeat-associated core domain-containing protein</fullName>
    </submittedName>
</protein>
<dbReference type="NCBIfam" id="TIGR03696">
    <property type="entry name" value="Rhs_assc_core"/>
    <property type="match status" value="1"/>
</dbReference>
<dbReference type="InterPro" id="IPR056823">
    <property type="entry name" value="TEN-like_YD-shell"/>
</dbReference>
<dbReference type="Proteomes" id="UP001419910">
    <property type="component" value="Unassembled WGS sequence"/>
</dbReference>
<keyword evidence="5" id="KW-1185">Reference proteome</keyword>
<reference evidence="4 5" key="1">
    <citation type="submission" date="2024-05" db="EMBL/GenBank/DDBJ databases">
        <authorList>
            <person name="Liu Q."/>
            <person name="Xin Y.-H."/>
        </authorList>
    </citation>
    <scope>NUCLEOTIDE SEQUENCE [LARGE SCALE GENOMIC DNA]</scope>
    <source>
        <strain evidence="4 5">CGMCC 1.10181</strain>
    </source>
</reference>
<evidence type="ECO:0000256" key="1">
    <source>
        <dbReference type="ARBA" id="ARBA00022737"/>
    </source>
</evidence>
<dbReference type="InterPro" id="IPR006530">
    <property type="entry name" value="YD"/>
</dbReference>
<gene>
    <name evidence="4" type="ORF">ABC974_27700</name>
</gene>
<dbReference type="Gene3D" id="2.180.10.10">
    <property type="entry name" value="RHS repeat-associated core"/>
    <property type="match status" value="3"/>
</dbReference>
<evidence type="ECO:0000313" key="5">
    <source>
        <dbReference type="Proteomes" id="UP001419910"/>
    </source>
</evidence>
<feature type="domain" description="Teneurin-like YD-shell" evidence="3">
    <location>
        <begin position="226"/>
        <end position="427"/>
    </location>
</feature>
<dbReference type="InterPro" id="IPR050708">
    <property type="entry name" value="T6SS_VgrG/RHS"/>
</dbReference>
<dbReference type="InterPro" id="IPR031325">
    <property type="entry name" value="RHS_repeat"/>
</dbReference>
<dbReference type="NCBIfam" id="TIGR01643">
    <property type="entry name" value="YD_repeat_2x"/>
    <property type="match status" value="2"/>
</dbReference>
<feature type="region of interest" description="Disordered" evidence="2">
    <location>
        <begin position="665"/>
        <end position="711"/>
    </location>
</feature>
<feature type="compositionally biased region" description="Gly residues" evidence="2">
    <location>
        <begin position="678"/>
        <end position="700"/>
    </location>
</feature>
<organism evidence="4 5">
    <name type="scientific">Sphingomonas oligophenolica</name>
    <dbReference type="NCBI Taxonomy" id="301154"/>
    <lineage>
        <taxon>Bacteria</taxon>
        <taxon>Pseudomonadati</taxon>
        <taxon>Pseudomonadota</taxon>
        <taxon>Alphaproteobacteria</taxon>
        <taxon>Sphingomonadales</taxon>
        <taxon>Sphingomonadaceae</taxon>
        <taxon>Sphingomonas</taxon>
    </lineage>
</organism>
<dbReference type="PANTHER" id="PTHR32305">
    <property type="match status" value="1"/>
</dbReference>
<name>A0ABU9YC94_9SPHN</name>
<evidence type="ECO:0000313" key="4">
    <source>
        <dbReference type="EMBL" id="MEN2793435.1"/>
    </source>
</evidence>
<sequence>MTVDGALAGPSDTTTYRFDADRELVGAISPDPDGAGAMSRRAVKTTYNADGRTTLIENGTVGGITDADWAAFTSLQQEATTYDAAGRKTSFAVTAAGTTFQVKQFTYDAAGRLQCSALRMNSATWGSLPLSACTPAATGSAGPDRIIKNTYDVVGRTIAVQSAFGTADQANEMSGTFSDNGKLSTVTDANTNTTTYEYDGFDRVGKIRYPGSLVGSGTSSSTDYEQFVYDAGGNVTSRRLRGYAGDSSRHIDYSYDALNRLVLKVLPGSEPSVAFSYDNLGRLISAYTASNYVTLGYDALGRTTTQTTPFGTLTAGYDLVGRRISTAWPDAFYVTYDRLVTGEVTAVRENGAASGPGLLATYSYDSLGRRTGVVRGNGTTTAYVFDAISRATSLSHDIAGTSSDVTLGFSYNPAGQITTTTRSNDSYAWQGNVDTNLAYTANGLNEVTNVGGGAVTYDAQGNLASTGANTYSYSSENLLLSGPSATATYDPMMRLYQTTGAGTQLYAYDGAQRIAEYSAGGAILRRYVVGGAGEPLVWYEGSGTSDRRWLHADERGSIIAVTNSLGATIATNSYDEYGVPAIGNVGAFQFSGQAWLPDIGLYYYKARMYSSKLGRFMQSDPIGYGSGMNRYNYVAGDPVNFVDASGLNCVGISFSDENGNDIGETYWSPDCANTDDSSGGGSSGTDDSSGGGSSGGGGDGSDPNYPTITVDAGGSVGDDFGAFSESMYGFGGLGFTGSPGGGGGPSDKASQGEGGFSTAATLTNLIALDGANVLGVSSAVVAKLPDVGKSLEPMSKALGIAGLVVSATANVVEAYNQCESGGSCAAAAYKAVIKTGEAGLVLGLGIAFAPEAGTALVVYTIGAAAVNYTADHFGAYDWLPDHLGLGQ</sequence>
<dbReference type="PANTHER" id="PTHR32305:SF15">
    <property type="entry name" value="PROTEIN RHSA-RELATED"/>
    <property type="match status" value="1"/>
</dbReference>
<proteinExistence type="predicted"/>
<dbReference type="InterPro" id="IPR022385">
    <property type="entry name" value="Rhs_assc_core"/>
</dbReference>
<comment type="caution">
    <text evidence="4">The sequence shown here is derived from an EMBL/GenBank/DDBJ whole genome shotgun (WGS) entry which is preliminary data.</text>
</comment>
<keyword evidence="1" id="KW-0677">Repeat</keyword>
<dbReference type="EMBL" id="JBDIME010000048">
    <property type="protein sequence ID" value="MEN2793435.1"/>
    <property type="molecule type" value="Genomic_DNA"/>
</dbReference>
<evidence type="ECO:0000259" key="3">
    <source>
        <dbReference type="Pfam" id="PF25023"/>
    </source>
</evidence>